<dbReference type="KEGG" id="lzh:D1B17_10965"/>
<feature type="transmembrane region" description="Helical" evidence="1">
    <location>
        <begin position="161"/>
        <end position="179"/>
    </location>
</feature>
<dbReference type="Gene3D" id="1.20.120.1630">
    <property type="match status" value="1"/>
</dbReference>
<dbReference type="EMBL" id="CP031933">
    <property type="protein sequence ID" value="AYE39120.1"/>
    <property type="molecule type" value="Genomic_DNA"/>
</dbReference>
<protein>
    <submittedName>
        <fullName evidence="2">DUF1295 domain-containing protein</fullName>
    </submittedName>
</protein>
<gene>
    <name evidence="2" type="ORF">D1B17_10965</name>
</gene>
<evidence type="ECO:0000313" key="2">
    <source>
        <dbReference type="EMBL" id="AYE39120.1"/>
    </source>
</evidence>
<evidence type="ECO:0000313" key="3">
    <source>
        <dbReference type="Proteomes" id="UP000267208"/>
    </source>
</evidence>
<dbReference type="PANTHER" id="PTHR32251:SF15">
    <property type="entry name" value="3-OXO-5-ALPHA-STEROID 4-DEHYDROGENASE (DUF1295)"/>
    <property type="match status" value="1"/>
</dbReference>
<dbReference type="Proteomes" id="UP000267208">
    <property type="component" value="Chromosome"/>
</dbReference>
<feature type="transmembrane region" description="Helical" evidence="1">
    <location>
        <begin position="12"/>
        <end position="31"/>
    </location>
</feature>
<name>A0A386PX43_9LACO</name>
<dbReference type="OrthoDB" id="9779233at2"/>
<dbReference type="AlphaFoldDB" id="A0A386PX43"/>
<sequence length="209" mass="24024">MYGIHRKTTSAKIFILVAQLIYILIDFRFIFPNLSPSTTISMILLILITFARLNCMMFIWLPRGISWKEAIGNSTAFALYYLLFPFLAQWGSVNLAVIGWILFIAGSTINSLSELLRKPFKDDPNNKGKLYTGGLFKYAVHINYFGDVLWVLGFALVTGNLWSLLIPLFLLCMFVFSYIPNADKYLESHYGQAFIDYKKKTKSLIPFIW</sequence>
<dbReference type="RefSeq" id="WP_120143395.1">
    <property type="nucleotide sequence ID" value="NZ_CP031933.2"/>
</dbReference>
<accession>A0A386PX43</accession>
<feature type="transmembrane region" description="Helical" evidence="1">
    <location>
        <begin position="37"/>
        <end position="61"/>
    </location>
</feature>
<keyword evidence="1" id="KW-1133">Transmembrane helix</keyword>
<dbReference type="Pfam" id="PF06966">
    <property type="entry name" value="DUF1295"/>
    <property type="match status" value="1"/>
</dbReference>
<dbReference type="PANTHER" id="PTHR32251">
    <property type="entry name" value="3-OXO-5-ALPHA-STEROID 4-DEHYDROGENASE"/>
    <property type="match status" value="1"/>
</dbReference>
<dbReference type="GO" id="GO:0016020">
    <property type="term" value="C:membrane"/>
    <property type="evidence" value="ECO:0007669"/>
    <property type="project" value="TreeGrafter"/>
</dbReference>
<evidence type="ECO:0000256" key="1">
    <source>
        <dbReference type="SAM" id="Phobius"/>
    </source>
</evidence>
<organism evidence="2 3">
    <name type="scientific">Companilactobacillus zhachilii</name>
    <dbReference type="NCBI Taxonomy" id="2304606"/>
    <lineage>
        <taxon>Bacteria</taxon>
        <taxon>Bacillati</taxon>
        <taxon>Bacillota</taxon>
        <taxon>Bacilli</taxon>
        <taxon>Lactobacillales</taxon>
        <taxon>Lactobacillaceae</taxon>
        <taxon>Companilactobacillus</taxon>
    </lineage>
</organism>
<dbReference type="InterPro" id="IPR010721">
    <property type="entry name" value="UstE-like"/>
</dbReference>
<dbReference type="PROSITE" id="PS50244">
    <property type="entry name" value="S5A_REDUCTASE"/>
    <property type="match status" value="1"/>
</dbReference>
<keyword evidence="1" id="KW-0812">Transmembrane</keyword>
<feature type="transmembrane region" description="Helical" evidence="1">
    <location>
        <begin position="93"/>
        <end position="113"/>
    </location>
</feature>
<proteinExistence type="predicted"/>
<keyword evidence="3" id="KW-1185">Reference proteome</keyword>
<reference evidence="3" key="1">
    <citation type="submission" date="2018-08" db="EMBL/GenBank/DDBJ databases">
        <title>Genome of Lactobacillus sp. HBUAS52074.</title>
        <authorList>
            <person name="Guo Z."/>
            <person name="Zhang Z.D."/>
        </authorList>
    </citation>
    <scope>NUCLEOTIDE SEQUENCE [LARGE SCALE GENOMIC DNA]</scope>
    <source>
        <strain evidence="3">HBUAS52074</strain>
    </source>
</reference>
<keyword evidence="1" id="KW-0472">Membrane</keyword>